<evidence type="ECO:0000313" key="4">
    <source>
        <dbReference type="Proteomes" id="UP001153620"/>
    </source>
</evidence>
<sequence>MKFLLVSFFCCIIFGKSFSKNFDDVDDFKVLKGDYGVHADEDVRAFVHPAPKSITFEKRSAFNALRNNPPFPILSNDEIEDVEFNKDFDDQELSSLGAEGSALTNENIEKRDIKNPKKDKREALGDKSLIHTLSIQKNNKMNEKIKDTPDNSKFHGAQFLDE</sequence>
<dbReference type="EMBL" id="OU895877">
    <property type="protein sequence ID" value="CAG9800715.1"/>
    <property type="molecule type" value="Genomic_DNA"/>
</dbReference>
<feature type="region of interest" description="Disordered" evidence="1">
    <location>
        <begin position="136"/>
        <end position="162"/>
    </location>
</feature>
<keyword evidence="2" id="KW-0732">Signal</keyword>
<feature type="chain" id="PRO_5040249094" evidence="2">
    <location>
        <begin position="20"/>
        <end position="162"/>
    </location>
</feature>
<feature type="compositionally biased region" description="Basic and acidic residues" evidence="1">
    <location>
        <begin position="140"/>
        <end position="153"/>
    </location>
</feature>
<protein>
    <submittedName>
        <fullName evidence="3">Uncharacterized protein</fullName>
    </submittedName>
</protein>
<evidence type="ECO:0000256" key="2">
    <source>
        <dbReference type="SAM" id="SignalP"/>
    </source>
</evidence>
<dbReference type="Proteomes" id="UP001153620">
    <property type="component" value="Chromosome 1"/>
</dbReference>
<reference evidence="3" key="2">
    <citation type="submission" date="2022-10" db="EMBL/GenBank/DDBJ databases">
        <authorList>
            <consortium name="ENA_rothamsted_submissions"/>
            <consortium name="culmorum"/>
            <person name="King R."/>
        </authorList>
    </citation>
    <scope>NUCLEOTIDE SEQUENCE</scope>
</reference>
<organism evidence="3 4">
    <name type="scientific">Chironomus riparius</name>
    <dbReference type="NCBI Taxonomy" id="315576"/>
    <lineage>
        <taxon>Eukaryota</taxon>
        <taxon>Metazoa</taxon>
        <taxon>Ecdysozoa</taxon>
        <taxon>Arthropoda</taxon>
        <taxon>Hexapoda</taxon>
        <taxon>Insecta</taxon>
        <taxon>Pterygota</taxon>
        <taxon>Neoptera</taxon>
        <taxon>Endopterygota</taxon>
        <taxon>Diptera</taxon>
        <taxon>Nematocera</taxon>
        <taxon>Chironomoidea</taxon>
        <taxon>Chironomidae</taxon>
        <taxon>Chironominae</taxon>
        <taxon>Chironomus</taxon>
    </lineage>
</organism>
<name>A0A9N9RLW5_9DIPT</name>
<evidence type="ECO:0000313" key="3">
    <source>
        <dbReference type="EMBL" id="CAG9800715.1"/>
    </source>
</evidence>
<keyword evidence="4" id="KW-1185">Reference proteome</keyword>
<dbReference type="AlphaFoldDB" id="A0A9N9RLW5"/>
<evidence type="ECO:0000256" key="1">
    <source>
        <dbReference type="SAM" id="MobiDB-lite"/>
    </source>
</evidence>
<gene>
    <name evidence="3" type="ORF">CHIRRI_LOCUS3654</name>
</gene>
<feature type="signal peptide" evidence="2">
    <location>
        <begin position="1"/>
        <end position="19"/>
    </location>
</feature>
<reference evidence="3" key="1">
    <citation type="submission" date="2022-01" db="EMBL/GenBank/DDBJ databases">
        <authorList>
            <person name="King R."/>
        </authorList>
    </citation>
    <scope>NUCLEOTIDE SEQUENCE</scope>
</reference>
<accession>A0A9N9RLW5</accession>
<proteinExistence type="predicted"/>